<organism evidence="3 4">
    <name type="scientific">Nosema granulosis</name>
    <dbReference type="NCBI Taxonomy" id="83296"/>
    <lineage>
        <taxon>Eukaryota</taxon>
        <taxon>Fungi</taxon>
        <taxon>Fungi incertae sedis</taxon>
        <taxon>Microsporidia</taxon>
        <taxon>Nosematidae</taxon>
        <taxon>Nosema</taxon>
    </lineage>
</organism>
<feature type="transmembrane region" description="Helical" evidence="1">
    <location>
        <begin position="184"/>
        <end position="202"/>
    </location>
</feature>
<keyword evidence="1" id="KW-0812">Transmembrane</keyword>
<dbReference type="SMART" id="SM01042">
    <property type="entry name" value="Brr6_like_C_C"/>
    <property type="match status" value="1"/>
</dbReference>
<dbReference type="InterPro" id="IPR040202">
    <property type="entry name" value="Brl1/Brr6"/>
</dbReference>
<dbReference type="EMBL" id="SBJO01000044">
    <property type="protein sequence ID" value="KAF9764005.1"/>
    <property type="molecule type" value="Genomic_DNA"/>
</dbReference>
<sequence>MEVDLDFKWETQKNTKKEKCEYLSPLTKRRLENSKEDPLDCTEIVKYMHTQKNINPETTLVKRFNFSRAYSVLLCIPRAFMHYLYFIFDAIFMMVIIYAILQLFIFLQKDLMHKIREKTTELNQIVEMAKFNYKINKCKRSTRVPALENVCNKWECTIKNGSIGYTKVFFEVFGDVLDGFIRKFSVRSTIVLSIFLLIYLKYRTKK</sequence>
<protein>
    <submittedName>
        <fullName evidence="3">Nucleus export protein BRL1</fullName>
    </submittedName>
</protein>
<dbReference type="PANTHER" id="PTHR28136:SF1">
    <property type="entry name" value="NUCLEUS EXPORT PROTEIN BRL1"/>
    <property type="match status" value="1"/>
</dbReference>
<feature type="domain" description="Brl1/Brr6" evidence="2">
    <location>
        <begin position="80"/>
        <end position="203"/>
    </location>
</feature>
<feature type="transmembrane region" description="Helical" evidence="1">
    <location>
        <begin position="83"/>
        <end position="107"/>
    </location>
</feature>
<dbReference type="InterPro" id="IPR018767">
    <property type="entry name" value="Brl1/Brr6_dom"/>
</dbReference>
<evidence type="ECO:0000256" key="1">
    <source>
        <dbReference type="SAM" id="Phobius"/>
    </source>
</evidence>
<dbReference type="Pfam" id="PF10104">
    <property type="entry name" value="Brr6_like_C_C"/>
    <property type="match status" value="1"/>
</dbReference>
<dbReference type="OrthoDB" id="5961at2759"/>
<dbReference type="GO" id="GO:0006998">
    <property type="term" value="P:nuclear envelope organization"/>
    <property type="evidence" value="ECO:0007669"/>
    <property type="project" value="InterPro"/>
</dbReference>
<evidence type="ECO:0000313" key="3">
    <source>
        <dbReference type="EMBL" id="KAF9764005.1"/>
    </source>
</evidence>
<keyword evidence="4" id="KW-1185">Reference proteome</keyword>
<reference evidence="3 4" key="1">
    <citation type="journal article" date="2020" name="Genome Biol. Evol.">
        <title>Comparative genomics of strictly vertically transmitted, feminizing microsporidia endosymbionts of amphipod crustaceans.</title>
        <authorList>
            <person name="Cormier A."/>
            <person name="Chebbi M.A."/>
            <person name="Giraud I."/>
            <person name="Wattier R."/>
            <person name="Teixeira M."/>
            <person name="Gilbert C."/>
            <person name="Rigaud T."/>
            <person name="Cordaux R."/>
        </authorList>
    </citation>
    <scope>NUCLEOTIDE SEQUENCE [LARGE SCALE GENOMIC DNA]</scope>
    <source>
        <strain evidence="3 4">Ou3-Ou53</strain>
    </source>
</reference>
<comment type="caution">
    <text evidence="3">The sequence shown here is derived from an EMBL/GenBank/DDBJ whole genome shotgun (WGS) entry which is preliminary data.</text>
</comment>
<evidence type="ECO:0000259" key="2">
    <source>
        <dbReference type="SMART" id="SM01042"/>
    </source>
</evidence>
<dbReference type="GO" id="GO:0055088">
    <property type="term" value="P:lipid homeostasis"/>
    <property type="evidence" value="ECO:0007669"/>
    <property type="project" value="InterPro"/>
</dbReference>
<dbReference type="GO" id="GO:0031965">
    <property type="term" value="C:nuclear membrane"/>
    <property type="evidence" value="ECO:0007669"/>
    <property type="project" value="InterPro"/>
</dbReference>
<accession>A0A9P6KZL2</accession>
<keyword evidence="1" id="KW-1133">Transmembrane helix</keyword>
<proteinExistence type="predicted"/>
<gene>
    <name evidence="3" type="primary">BRL1</name>
    <name evidence="3" type="ORF">NGRA_0908</name>
</gene>
<evidence type="ECO:0000313" key="4">
    <source>
        <dbReference type="Proteomes" id="UP000740883"/>
    </source>
</evidence>
<keyword evidence="1" id="KW-0472">Membrane</keyword>
<dbReference type="PANTHER" id="PTHR28136">
    <property type="entry name" value="NUCLEUS EXPORT PROTEIN BRR6"/>
    <property type="match status" value="1"/>
</dbReference>
<name>A0A9P6KZL2_9MICR</name>
<dbReference type="AlphaFoldDB" id="A0A9P6KZL2"/>
<dbReference type="Proteomes" id="UP000740883">
    <property type="component" value="Unassembled WGS sequence"/>
</dbReference>